<dbReference type="OrthoDB" id="675660at2"/>
<name>A0A1G6R0T3_NIADE</name>
<sequence length="97" mass="11665">MRITQKKAEFRGRLFNMEHFFELPVRYKGATLILRGRLVTFAYSYKFYVMVNGRELIFERDDEQQFRVLQEASEDASEIDRELIQQIIITLNDLQQV</sequence>
<accession>A0A1G6R0T3</accession>
<gene>
    <name evidence="1" type="ORF">SAMN04487894_10595</name>
</gene>
<dbReference type="AlphaFoldDB" id="A0A1G6R0T3"/>
<proteinExistence type="predicted"/>
<dbReference type="EMBL" id="FMZO01000005">
    <property type="protein sequence ID" value="SDC98043.1"/>
    <property type="molecule type" value="Genomic_DNA"/>
</dbReference>
<keyword evidence="2" id="KW-1185">Reference proteome</keyword>
<organism evidence="1 2">
    <name type="scientific">Niabella drilacis (strain DSM 25811 / CCM 8410 / CCUG 62505 / LMG 26954 / E90)</name>
    <dbReference type="NCBI Taxonomy" id="1285928"/>
    <lineage>
        <taxon>Bacteria</taxon>
        <taxon>Pseudomonadati</taxon>
        <taxon>Bacteroidota</taxon>
        <taxon>Chitinophagia</taxon>
        <taxon>Chitinophagales</taxon>
        <taxon>Chitinophagaceae</taxon>
        <taxon>Niabella</taxon>
    </lineage>
</organism>
<evidence type="ECO:0000313" key="1">
    <source>
        <dbReference type="EMBL" id="SDC98043.1"/>
    </source>
</evidence>
<reference evidence="2" key="1">
    <citation type="submission" date="2016-10" db="EMBL/GenBank/DDBJ databases">
        <authorList>
            <person name="Varghese N."/>
            <person name="Submissions S."/>
        </authorList>
    </citation>
    <scope>NUCLEOTIDE SEQUENCE [LARGE SCALE GENOMIC DNA]</scope>
    <source>
        <strain evidence="2">DSM 25811 / CCM 8410 / LMG 26954 / E90</strain>
    </source>
</reference>
<evidence type="ECO:0000313" key="2">
    <source>
        <dbReference type="Proteomes" id="UP000198757"/>
    </source>
</evidence>
<protein>
    <submittedName>
        <fullName evidence="1">Uncharacterized protein</fullName>
    </submittedName>
</protein>
<dbReference type="Proteomes" id="UP000198757">
    <property type="component" value="Unassembled WGS sequence"/>
</dbReference>